<dbReference type="Gene3D" id="3.40.50.620">
    <property type="entry name" value="HUPs"/>
    <property type="match status" value="1"/>
</dbReference>
<evidence type="ECO:0000259" key="1">
    <source>
        <dbReference type="Pfam" id="PF00750"/>
    </source>
</evidence>
<dbReference type="PANTHER" id="PTHR11956:SF11">
    <property type="entry name" value="ARGININE--TRNA LIGASE, MITOCHONDRIAL-RELATED"/>
    <property type="match status" value="1"/>
</dbReference>
<evidence type="ECO:0000313" key="3">
    <source>
        <dbReference type="Proteomes" id="UP001556367"/>
    </source>
</evidence>
<dbReference type="Proteomes" id="UP001556367">
    <property type="component" value="Unassembled WGS sequence"/>
</dbReference>
<dbReference type="InterPro" id="IPR035684">
    <property type="entry name" value="ArgRS_core"/>
</dbReference>
<dbReference type="Pfam" id="PF00750">
    <property type="entry name" value="tRNA-synt_1d"/>
    <property type="match status" value="1"/>
</dbReference>
<accession>A0ABR3K187</accession>
<sequence length="91" mass="10344">MGEPCADKLEHINFGKVQGMSTRNGEVKFLEEILDMAKEAMLVQMKSNADKFNNVEDPDFTSDQIGMTCVKVQDMQAKRFVPSLRFMFASF</sequence>
<comment type="caution">
    <text evidence="2">The sequence shown here is derived from an EMBL/GenBank/DDBJ whole genome shotgun (WGS) entry which is preliminary data.</text>
</comment>
<organism evidence="2 3">
    <name type="scientific">Hohenbuehelia grisea</name>
    <dbReference type="NCBI Taxonomy" id="104357"/>
    <lineage>
        <taxon>Eukaryota</taxon>
        <taxon>Fungi</taxon>
        <taxon>Dikarya</taxon>
        <taxon>Basidiomycota</taxon>
        <taxon>Agaricomycotina</taxon>
        <taxon>Agaricomycetes</taxon>
        <taxon>Agaricomycetidae</taxon>
        <taxon>Agaricales</taxon>
        <taxon>Pleurotineae</taxon>
        <taxon>Pleurotaceae</taxon>
        <taxon>Hohenbuehelia</taxon>
    </lineage>
</organism>
<keyword evidence="3" id="KW-1185">Reference proteome</keyword>
<dbReference type="SUPFAM" id="SSF52374">
    <property type="entry name" value="Nucleotidylyl transferase"/>
    <property type="match status" value="1"/>
</dbReference>
<evidence type="ECO:0000313" key="2">
    <source>
        <dbReference type="EMBL" id="KAL0961208.1"/>
    </source>
</evidence>
<reference evidence="3" key="1">
    <citation type="submission" date="2024-06" db="EMBL/GenBank/DDBJ databases">
        <title>Multi-omics analyses provide insights into the biosynthesis of the anticancer antibiotic pleurotin in Hohenbuehelia grisea.</title>
        <authorList>
            <person name="Weaver J.A."/>
            <person name="Alberti F."/>
        </authorList>
    </citation>
    <scope>NUCLEOTIDE SEQUENCE [LARGE SCALE GENOMIC DNA]</scope>
    <source>
        <strain evidence="3">T-177</strain>
    </source>
</reference>
<dbReference type="PANTHER" id="PTHR11956">
    <property type="entry name" value="ARGINYL-TRNA SYNTHETASE"/>
    <property type="match status" value="1"/>
</dbReference>
<proteinExistence type="predicted"/>
<dbReference type="InterPro" id="IPR001278">
    <property type="entry name" value="Arg-tRNA-ligase"/>
</dbReference>
<dbReference type="EMBL" id="JASNQZ010000001">
    <property type="protein sequence ID" value="KAL0961208.1"/>
    <property type="molecule type" value="Genomic_DNA"/>
</dbReference>
<protein>
    <recommendedName>
        <fullName evidence="1">Arginyl-tRNA synthetase catalytic core domain-containing protein</fullName>
    </recommendedName>
</protein>
<name>A0ABR3K187_9AGAR</name>
<gene>
    <name evidence="2" type="ORF">HGRIS_006176</name>
</gene>
<feature type="domain" description="Arginyl-tRNA synthetase catalytic core" evidence="1">
    <location>
        <begin position="4"/>
        <end position="80"/>
    </location>
</feature>
<dbReference type="InterPro" id="IPR014729">
    <property type="entry name" value="Rossmann-like_a/b/a_fold"/>
</dbReference>